<organism evidence="2 3">
    <name type="scientific">Chiloscyllium punctatum</name>
    <name type="common">Brownbanded bambooshark</name>
    <name type="synonym">Hemiscyllium punctatum</name>
    <dbReference type="NCBI Taxonomy" id="137246"/>
    <lineage>
        <taxon>Eukaryota</taxon>
        <taxon>Metazoa</taxon>
        <taxon>Chordata</taxon>
        <taxon>Craniata</taxon>
        <taxon>Vertebrata</taxon>
        <taxon>Chondrichthyes</taxon>
        <taxon>Elasmobranchii</taxon>
        <taxon>Galeomorphii</taxon>
        <taxon>Galeoidea</taxon>
        <taxon>Orectolobiformes</taxon>
        <taxon>Hemiscylliidae</taxon>
        <taxon>Chiloscyllium</taxon>
    </lineage>
</organism>
<feature type="region of interest" description="Disordered" evidence="1">
    <location>
        <begin position="1"/>
        <end position="40"/>
    </location>
</feature>
<gene>
    <name evidence="2" type="ORF">chiPu_0027744</name>
</gene>
<protein>
    <submittedName>
        <fullName evidence="2">Uncharacterized protein</fullName>
    </submittedName>
</protein>
<comment type="caution">
    <text evidence="2">The sequence shown here is derived from an EMBL/GenBank/DDBJ whole genome shotgun (WGS) entry which is preliminary data.</text>
</comment>
<dbReference type="AlphaFoldDB" id="A0A401TLV2"/>
<keyword evidence="3" id="KW-1185">Reference proteome</keyword>
<evidence type="ECO:0000313" key="2">
    <source>
        <dbReference type="EMBL" id="GCC43651.1"/>
    </source>
</evidence>
<reference evidence="2 3" key="1">
    <citation type="journal article" date="2018" name="Nat. Ecol. Evol.">
        <title>Shark genomes provide insights into elasmobranch evolution and the origin of vertebrates.</title>
        <authorList>
            <person name="Hara Y"/>
            <person name="Yamaguchi K"/>
            <person name="Onimaru K"/>
            <person name="Kadota M"/>
            <person name="Koyanagi M"/>
            <person name="Keeley SD"/>
            <person name="Tatsumi K"/>
            <person name="Tanaka K"/>
            <person name="Motone F"/>
            <person name="Kageyama Y"/>
            <person name="Nozu R"/>
            <person name="Adachi N"/>
            <person name="Nishimura O"/>
            <person name="Nakagawa R"/>
            <person name="Tanegashima C"/>
            <person name="Kiyatake I"/>
            <person name="Matsumoto R"/>
            <person name="Murakumo K"/>
            <person name="Nishida K"/>
            <person name="Terakita A"/>
            <person name="Kuratani S"/>
            <person name="Sato K"/>
            <person name="Hyodo S Kuraku.S."/>
        </authorList>
    </citation>
    <scope>NUCLEOTIDE SEQUENCE [LARGE SCALE GENOMIC DNA]</scope>
</reference>
<feature type="non-terminal residue" evidence="2">
    <location>
        <position position="40"/>
    </location>
</feature>
<proteinExistence type="predicted"/>
<name>A0A401TLV2_CHIPU</name>
<dbReference type="Proteomes" id="UP000287033">
    <property type="component" value="Unassembled WGS sequence"/>
</dbReference>
<feature type="compositionally biased region" description="Basic residues" evidence="1">
    <location>
        <begin position="17"/>
        <end position="27"/>
    </location>
</feature>
<sequence length="40" mass="4569">MRTLGSGVAFESQSAERRKRHRFRGRGGRTVQDLKRVGPQ</sequence>
<accession>A0A401TLV2</accession>
<evidence type="ECO:0000256" key="1">
    <source>
        <dbReference type="SAM" id="MobiDB-lite"/>
    </source>
</evidence>
<evidence type="ECO:0000313" key="3">
    <source>
        <dbReference type="Proteomes" id="UP000287033"/>
    </source>
</evidence>
<dbReference type="EMBL" id="BEZZ01112504">
    <property type="protein sequence ID" value="GCC43651.1"/>
    <property type="molecule type" value="Genomic_DNA"/>
</dbReference>